<feature type="domain" description="Reverse transcriptase zinc-binding" evidence="1">
    <location>
        <begin position="51"/>
        <end position="130"/>
    </location>
</feature>
<dbReference type="InterPro" id="IPR026960">
    <property type="entry name" value="RVT-Znf"/>
</dbReference>
<keyword evidence="3" id="KW-1185">Reference proteome</keyword>
<gene>
    <name evidence="2" type="ORF">RIF29_24375</name>
</gene>
<sequence length="196" mass="22122">MVHSNCPANEEATLVCHLIDEEHGGWKIDKIKQLFSPTKANGYHMLMSKKYEGSSSTSQCNDSLWKKLWKAKCIPKCKDLMWRACQNILPVRTRLIQRGMIIDPSCPICEEGEETITHALLTCRQAAQVWFASTLAIRSDHGSVSTLLVWVSQILQQDDSKTATLVCQTAWAIWTTRESTYDGPDLIKSDFSGFAR</sequence>
<dbReference type="EMBL" id="JAYWIO010000005">
    <property type="protein sequence ID" value="KAK7258788.1"/>
    <property type="molecule type" value="Genomic_DNA"/>
</dbReference>
<evidence type="ECO:0000313" key="2">
    <source>
        <dbReference type="EMBL" id="KAK7258788.1"/>
    </source>
</evidence>
<dbReference type="AlphaFoldDB" id="A0AAN9HWI9"/>
<evidence type="ECO:0000259" key="1">
    <source>
        <dbReference type="Pfam" id="PF13966"/>
    </source>
</evidence>
<accession>A0AAN9HWI9</accession>
<organism evidence="2 3">
    <name type="scientific">Crotalaria pallida</name>
    <name type="common">Smooth rattlebox</name>
    <name type="synonym">Crotalaria striata</name>
    <dbReference type="NCBI Taxonomy" id="3830"/>
    <lineage>
        <taxon>Eukaryota</taxon>
        <taxon>Viridiplantae</taxon>
        <taxon>Streptophyta</taxon>
        <taxon>Embryophyta</taxon>
        <taxon>Tracheophyta</taxon>
        <taxon>Spermatophyta</taxon>
        <taxon>Magnoliopsida</taxon>
        <taxon>eudicotyledons</taxon>
        <taxon>Gunneridae</taxon>
        <taxon>Pentapetalae</taxon>
        <taxon>rosids</taxon>
        <taxon>fabids</taxon>
        <taxon>Fabales</taxon>
        <taxon>Fabaceae</taxon>
        <taxon>Papilionoideae</taxon>
        <taxon>50 kb inversion clade</taxon>
        <taxon>genistoids sensu lato</taxon>
        <taxon>core genistoids</taxon>
        <taxon>Crotalarieae</taxon>
        <taxon>Crotalaria</taxon>
    </lineage>
</organism>
<name>A0AAN9HWI9_CROPI</name>
<reference evidence="2 3" key="1">
    <citation type="submission" date="2024-01" db="EMBL/GenBank/DDBJ databases">
        <title>The genomes of 5 underutilized Papilionoideae crops provide insights into root nodulation and disease resistanc.</title>
        <authorList>
            <person name="Yuan L."/>
        </authorList>
    </citation>
    <scope>NUCLEOTIDE SEQUENCE [LARGE SCALE GENOMIC DNA]</scope>
    <source>
        <strain evidence="2">ZHUSHIDOU_FW_LH</strain>
        <tissue evidence="2">Leaf</tissue>
    </source>
</reference>
<proteinExistence type="predicted"/>
<evidence type="ECO:0000313" key="3">
    <source>
        <dbReference type="Proteomes" id="UP001372338"/>
    </source>
</evidence>
<dbReference type="Pfam" id="PF13966">
    <property type="entry name" value="zf-RVT"/>
    <property type="match status" value="1"/>
</dbReference>
<protein>
    <recommendedName>
        <fullName evidence="1">Reverse transcriptase zinc-binding domain-containing protein</fullName>
    </recommendedName>
</protein>
<dbReference type="Proteomes" id="UP001372338">
    <property type="component" value="Unassembled WGS sequence"/>
</dbReference>
<comment type="caution">
    <text evidence="2">The sequence shown here is derived from an EMBL/GenBank/DDBJ whole genome shotgun (WGS) entry which is preliminary data.</text>
</comment>